<dbReference type="AlphaFoldDB" id="A0A9Q8WPZ1"/>
<reference evidence="2" key="1">
    <citation type="journal article" date="2021" name="Mol. Plant Microbe Interact.">
        <title>Complete Genome Sequence of the Plant-Pathogenic Fungus Colletotrichum lupini.</title>
        <authorList>
            <person name="Baroncelli R."/>
            <person name="Pensec F."/>
            <person name="Da Lio D."/>
            <person name="Boufleur T."/>
            <person name="Vicente I."/>
            <person name="Sarrocco S."/>
            <person name="Picot A."/>
            <person name="Baraldi E."/>
            <person name="Sukno S."/>
            <person name="Thon M."/>
            <person name="Le Floch G."/>
        </authorList>
    </citation>
    <scope>NUCLEOTIDE SEQUENCE</scope>
    <source>
        <strain evidence="2">IMI 504893</strain>
    </source>
</reference>
<evidence type="ECO:0000256" key="1">
    <source>
        <dbReference type="SAM" id="MobiDB-lite"/>
    </source>
</evidence>
<accession>A0A9Q8WPZ1</accession>
<dbReference type="Proteomes" id="UP000830671">
    <property type="component" value="Chromosome 9"/>
</dbReference>
<protein>
    <submittedName>
        <fullName evidence="2">Uncharacterized protein</fullName>
    </submittedName>
</protein>
<sequence length="370" mass="40932">MESGAVLNIPFYRIALACYSNNQIQERKTRQTGNETQTYKHHYQRAKNPASDYYKIPTTYPTSHPKGRRESPTQRNEDTGKAPTMDHHPAASMETFSRQRESGTSSLPEGGQVMEEQHLDFTGSRSTATGPAKCPSRTDSQGMGKDAPRGYRPREFRGVTSMPTNIGGIGAISKLCQYGVEDWRAMSPRLDYRADTNGSSLIQHLLPQTPEIGECVLSVTADHILEPGDRTEHVERGLQGKGLLDFALAGSSKGSMSSDATGWLLLPKFVMQPRRMMEGSADGNFPLELRRTRCLDLIGQWLQLHAGLSVHTTPTKHGYGTHHLIALGWVKIAVKVSLSGWNGVESASSHLHQNVVNQAHYPDTEKYGNY</sequence>
<organism evidence="2 3">
    <name type="scientific">Colletotrichum lupini</name>
    <dbReference type="NCBI Taxonomy" id="145971"/>
    <lineage>
        <taxon>Eukaryota</taxon>
        <taxon>Fungi</taxon>
        <taxon>Dikarya</taxon>
        <taxon>Ascomycota</taxon>
        <taxon>Pezizomycotina</taxon>
        <taxon>Sordariomycetes</taxon>
        <taxon>Hypocreomycetidae</taxon>
        <taxon>Glomerellales</taxon>
        <taxon>Glomerellaceae</taxon>
        <taxon>Colletotrichum</taxon>
        <taxon>Colletotrichum acutatum species complex</taxon>
    </lineage>
</organism>
<dbReference type="RefSeq" id="XP_049152820.1">
    <property type="nucleotide sequence ID" value="XM_049295673.1"/>
</dbReference>
<feature type="compositionally biased region" description="Basic and acidic residues" evidence="1">
    <location>
        <begin position="146"/>
        <end position="157"/>
    </location>
</feature>
<dbReference type="EMBL" id="CP019481">
    <property type="protein sequence ID" value="UQC91221.1"/>
    <property type="molecule type" value="Genomic_DNA"/>
</dbReference>
<keyword evidence="3" id="KW-1185">Reference proteome</keyword>
<dbReference type="GeneID" id="73350683"/>
<name>A0A9Q8WPZ1_9PEZI</name>
<proteinExistence type="predicted"/>
<dbReference type="KEGG" id="clup:CLUP02_16755"/>
<feature type="compositionally biased region" description="Basic and acidic residues" evidence="1">
    <location>
        <begin position="68"/>
        <end position="89"/>
    </location>
</feature>
<evidence type="ECO:0000313" key="2">
    <source>
        <dbReference type="EMBL" id="UQC91221.1"/>
    </source>
</evidence>
<feature type="region of interest" description="Disordered" evidence="1">
    <location>
        <begin position="45"/>
        <end position="159"/>
    </location>
</feature>
<evidence type="ECO:0000313" key="3">
    <source>
        <dbReference type="Proteomes" id="UP000830671"/>
    </source>
</evidence>
<gene>
    <name evidence="2" type="ORF">CLUP02_16755</name>
</gene>